<dbReference type="AlphaFoldDB" id="A0A1G6J848"/>
<proteinExistence type="predicted"/>
<name>A0A1G6J848_NIADE</name>
<gene>
    <name evidence="1" type="ORF">SAMN04487894_101456</name>
</gene>
<dbReference type="Proteomes" id="UP000198757">
    <property type="component" value="Unassembled WGS sequence"/>
</dbReference>
<reference evidence="2" key="1">
    <citation type="submission" date="2016-10" db="EMBL/GenBank/DDBJ databases">
        <authorList>
            <person name="Varghese N."/>
            <person name="Submissions S."/>
        </authorList>
    </citation>
    <scope>NUCLEOTIDE SEQUENCE [LARGE SCALE GENOMIC DNA]</scope>
    <source>
        <strain evidence="2">DSM 25811 / CCM 8410 / LMG 26954 / E90</strain>
    </source>
</reference>
<protein>
    <submittedName>
        <fullName evidence="1">Uncharacterized protein</fullName>
    </submittedName>
</protein>
<evidence type="ECO:0000313" key="2">
    <source>
        <dbReference type="Proteomes" id="UP000198757"/>
    </source>
</evidence>
<dbReference type="STRING" id="1285928.SAMN04487894_101456"/>
<accession>A0A1G6J848</accession>
<organism evidence="1 2">
    <name type="scientific">Niabella drilacis (strain DSM 25811 / CCM 8410 / CCUG 62505 / LMG 26954 / E90)</name>
    <dbReference type="NCBI Taxonomy" id="1285928"/>
    <lineage>
        <taxon>Bacteria</taxon>
        <taxon>Pseudomonadati</taxon>
        <taxon>Bacteroidota</taxon>
        <taxon>Chitinophagia</taxon>
        <taxon>Chitinophagales</taxon>
        <taxon>Chitinophagaceae</taxon>
        <taxon>Niabella</taxon>
    </lineage>
</organism>
<dbReference type="EMBL" id="FMZO01000001">
    <property type="protein sequence ID" value="SDC15052.1"/>
    <property type="molecule type" value="Genomic_DNA"/>
</dbReference>
<sequence>MQFKDNNYFYKLSFGLPGYTHLNWGKRAHREHFQALQEPRVYARD</sequence>
<keyword evidence="2" id="KW-1185">Reference proteome</keyword>
<evidence type="ECO:0000313" key="1">
    <source>
        <dbReference type="EMBL" id="SDC15052.1"/>
    </source>
</evidence>